<dbReference type="Pfam" id="PF10990">
    <property type="entry name" value="DUF2809"/>
    <property type="match status" value="1"/>
</dbReference>
<dbReference type="RefSeq" id="WP_379902720.1">
    <property type="nucleotide sequence ID" value="NZ_JBHULM010000011.1"/>
</dbReference>
<sequence>MMKLAYNKKYLIASIILFLIEALIASFLTQGFIRHTFGDYLVVILLYCIFKSFIKTKPMYIAAIVLVIAFGIEFLQLTNLLALLNLQNSTVAKLILGSTFSISDLIAYTLGVLSILIIEIYFSFKTAGNNNFTTSF</sequence>
<feature type="transmembrane region" description="Helical" evidence="1">
    <location>
        <begin position="12"/>
        <end position="31"/>
    </location>
</feature>
<reference evidence="3" key="1">
    <citation type="journal article" date="2019" name="Int. J. Syst. Evol. Microbiol.">
        <title>The Global Catalogue of Microorganisms (GCM) 10K type strain sequencing project: providing services to taxonomists for standard genome sequencing and annotation.</title>
        <authorList>
            <consortium name="The Broad Institute Genomics Platform"/>
            <consortium name="The Broad Institute Genome Sequencing Center for Infectious Disease"/>
            <person name="Wu L."/>
            <person name="Ma J."/>
        </authorList>
    </citation>
    <scope>NUCLEOTIDE SEQUENCE [LARGE SCALE GENOMIC DNA]</scope>
    <source>
        <strain evidence="3">KCTC 42808</strain>
    </source>
</reference>
<evidence type="ECO:0000256" key="1">
    <source>
        <dbReference type="SAM" id="Phobius"/>
    </source>
</evidence>
<accession>A0ABW5K226</accession>
<keyword evidence="1" id="KW-1133">Transmembrane helix</keyword>
<proteinExistence type="predicted"/>
<organism evidence="2 3">
    <name type="scientific">Lacinutrix gracilariae</name>
    <dbReference type="NCBI Taxonomy" id="1747198"/>
    <lineage>
        <taxon>Bacteria</taxon>
        <taxon>Pseudomonadati</taxon>
        <taxon>Bacteroidota</taxon>
        <taxon>Flavobacteriia</taxon>
        <taxon>Flavobacteriales</taxon>
        <taxon>Flavobacteriaceae</taxon>
        <taxon>Lacinutrix</taxon>
    </lineage>
</organism>
<dbReference type="EMBL" id="JBHULM010000011">
    <property type="protein sequence ID" value="MFD2542169.1"/>
    <property type="molecule type" value="Genomic_DNA"/>
</dbReference>
<keyword evidence="1" id="KW-0812">Transmembrane</keyword>
<gene>
    <name evidence="2" type="ORF">ACFSSB_07555</name>
</gene>
<feature type="transmembrane region" description="Helical" evidence="1">
    <location>
        <begin position="37"/>
        <end position="54"/>
    </location>
</feature>
<comment type="caution">
    <text evidence="2">The sequence shown here is derived from an EMBL/GenBank/DDBJ whole genome shotgun (WGS) entry which is preliminary data.</text>
</comment>
<keyword evidence="3" id="KW-1185">Reference proteome</keyword>
<feature type="transmembrane region" description="Helical" evidence="1">
    <location>
        <begin position="61"/>
        <end position="85"/>
    </location>
</feature>
<feature type="transmembrane region" description="Helical" evidence="1">
    <location>
        <begin position="105"/>
        <end position="124"/>
    </location>
</feature>
<dbReference type="Proteomes" id="UP001597467">
    <property type="component" value="Unassembled WGS sequence"/>
</dbReference>
<evidence type="ECO:0000313" key="3">
    <source>
        <dbReference type="Proteomes" id="UP001597467"/>
    </source>
</evidence>
<dbReference type="InterPro" id="IPR021257">
    <property type="entry name" value="DUF2809"/>
</dbReference>
<name>A0ABW5K226_9FLAO</name>
<evidence type="ECO:0000313" key="2">
    <source>
        <dbReference type="EMBL" id="MFD2542169.1"/>
    </source>
</evidence>
<keyword evidence="1" id="KW-0472">Membrane</keyword>
<protein>
    <submittedName>
        <fullName evidence="2">DUF2809 domain-containing protein</fullName>
    </submittedName>
</protein>